<dbReference type="SMART" id="SM00388">
    <property type="entry name" value="HisKA"/>
    <property type="match status" value="1"/>
</dbReference>
<dbReference type="Pfam" id="PF00512">
    <property type="entry name" value="HisKA"/>
    <property type="match status" value="1"/>
</dbReference>
<gene>
    <name evidence="9" type="ORF">SCD90_00920</name>
</gene>
<keyword evidence="4" id="KW-0808">Transferase</keyword>
<dbReference type="RefSeq" id="WP_319842736.1">
    <property type="nucleotide sequence ID" value="NZ_JAXAFJ010000001.1"/>
</dbReference>
<comment type="caution">
    <text evidence="9">The sequence shown here is derived from an EMBL/GenBank/DDBJ whole genome shotgun (WGS) entry which is preliminary data.</text>
</comment>
<proteinExistence type="predicted"/>
<dbReference type="CDD" id="cd00075">
    <property type="entry name" value="HATPase"/>
    <property type="match status" value="1"/>
</dbReference>
<dbReference type="SUPFAM" id="SSF55874">
    <property type="entry name" value="ATPase domain of HSP90 chaperone/DNA topoisomerase II/histidine kinase"/>
    <property type="match status" value="1"/>
</dbReference>
<reference evidence="9 10" key="1">
    <citation type="submission" date="2023-11" db="EMBL/GenBank/DDBJ databases">
        <authorList>
            <person name="Bao R."/>
        </authorList>
    </citation>
    <scope>NUCLEOTIDE SEQUENCE [LARGE SCALE GENOMIC DNA]</scope>
    <source>
        <strain evidence="9 10">PJ23</strain>
    </source>
</reference>
<evidence type="ECO:0000313" key="10">
    <source>
        <dbReference type="Proteomes" id="UP001274321"/>
    </source>
</evidence>
<dbReference type="EMBL" id="JAXAFJ010000001">
    <property type="protein sequence ID" value="MDX6804611.1"/>
    <property type="molecule type" value="Genomic_DNA"/>
</dbReference>
<evidence type="ECO:0000256" key="6">
    <source>
        <dbReference type="ARBA" id="ARBA00023012"/>
    </source>
</evidence>
<accession>A0ABU4RJ83</accession>
<dbReference type="CDD" id="cd00082">
    <property type="entry name" value="HisKA"/>
    <property type="match status" value="1"/>
</dbReference>
<evidence type="ECO:0000256" key="3">
    <source>
        <dbReference type="ARBA" id="ARBA00022553"/>
    </source>
</evidence>
<keyword evidence="5" id="KW-0418">Kinase</keyword>
<keyword evidence="3" id="KW-0597">Phosphoprotein</keyword>
<dbReference type="Pfam" id="PF02518">
    <property type="entry name" value="HATPase_c"/>
    <property type="match status" value="1"/>
</dbReference>
<feature type="chain" id="PRO_5046668375" description="histidine kinase" evidence="7">
    <location>
        <begin position="18"/>
        <end position="806"/>
    </location>
</feature>
<dbReference type="PRINTS" id="PR00344">
    <property type="entry name" value="BCTRLSENSOR"/>
</dbReference>
<dbReference type="InterPro" id="IPR004358">
    <property type="entry name" value="Sig_transdc_His_kin-like_C"/>
</dbReference>
<dbReference type="Pfam" id="PF12860">
    <property type="entry name" value="PAS_7"/>
    <property type="match status" value="2"/>
</dbReference>
<dbReference type="SUPFAM" id="SSF55785">
    <property type="entry name" value="PYP-like sensor domain (PAS domain)"/>
    <property type="match status" value="2"/>
</dbReference>
<name>A0ABU4RJ83_9HYPH</name>
<dbReference type="PROSITE" id="PS50109">
    <property type="entry name" value="HIS_KIN"/>
    <property type="match status" value="1"/>
</dbReference>
<evidence type="ECO:0000259" key="8">
    <source>
        <dbReference type="PROSITE" id="PS50109"/>
    </source>
</evidence>
<dbReference type="InterPro" id="IPR005467">
    <property type="entry name" value="His_kinase_dom"/>
</dbReference>
<feature type="domain" description="Histidine kinase" evidence="8">
    <location>
        <begin position="581"/>
        <end position="798"/>
    </location>
</feature>
<evidence type="ECO:0000256" key="7">
    <source>
        <dbReference type="SAM" id="SignalP"/>
    </source>
</evidence>
<evidence type="ECO:0000313" key="9">
    <source>
        <dbReference type="EMBL" id="MDX6804611.1"/>
    </source>
</evidence>
<dbReference type="PANTHER" id="PTHR43711:SF1">
    <property type="entry name" value="HISTIDINE KINASE 1"/>
    <property type="match status" value="1"/>
</dbReference>
<keyword evidence="6" id="KW-0902">Two-component regulatory system</keyword>
<dbReference type="SMART" id="SM00387">
    <property type="entry name" value="HATPase_c"/>
    <property type="match status" value="1"/>
</dbReference>
<comment type="catalytic activity">
    <reaction evidence="1">
        <text>ATP + protein L-histidine = ADP + protein N-phospho-L-histidine.</text>
        <dbReference type="EC" id="2.7.13.3"/>
    </reaction>
</comment>
<evidence type="ECO:0000256" key="4">
    <source>
        <dbReference type="ARBA" id="ARBA00022679"/>
    </source>
</evidence>
<evidence type="ECO:0000256" key="1">
    <source>
        <dbReference type="ARBA" id="ARBA00000085"/>
    </source>
</evidence>
<dbReference type="PANTHER" id="PTHR43711">
    <property type="entry name" value="TWO-COMPONENT HISTIDINE KINASE"/>
    <property type="match status" value="1"/>
</dbReference>
<dbReference type="InterPro" id="IPR003594">
    <property type="entry name" value="HATPase_dom"/>
</dbReference>
<dbReference type="Gene3D" id="1.10.287.130">
    <property type="match status" value="1"/>
</dbReference>
<evidence type="ECO:0000256" key="5">
    <source>
        <dbReference type="ARBA" id="ARBA00022777"/>
    </source>
</evidence>
<dbReference type="InterPro" id="IPR036097">
    <property type="entry name" value="HisK_dim/P_sf"/>
</dbReference>
<dbReference type="InterPro" id="IPR036890">
    <property type="entry name" value="HATPase_C_sf"/>
</dbReference>
<sequence length="806" mass="87517">MLTPLAAAILWPATADAAPLPFGSTHSELGQLAVSLGLVLVTTATTYVFARARIRATEREAELRGTIAQLQSRLDRSEALLSAEPQIIATFGHGEELEVTGALPTTTGVPGGRRALGFGAWLGPEEAARVEQLVDTLRERGEGFDTSVPTRRGGYVALDGRAVGGRAVVRIRSLEGERLTIAELEARQHATQAQLAGLKALLDGVPQPAWMRDAEGKLSWVNAAYVRSVEAVDADAAVAAGMELFDTTVREKAGAAAATGGGVFRYKTPAIAAGERHVFDIHEIRQGSGRAGLAVDVTDLEDMRTDLSRRVASHRKTLDELTTGVAIFRSDGRLAFHNHAFRQLWRLDSMFLQQEPTDSAILDRLRAEEALPEPSNYREWKAQLQEAYRSVEPREHWWHLPDSRTMRVVQTPNPEGGVTYLFDDVSERIDLESRYNAMIRVQRETLDNLRDGVAVFGSDGRLRLYNPVFAQMWKLPATELSASPHARRIFSLCRVLHQPPEPWEMLTTAVTAMQESRLPVSGRIERADGASIDIASVPMPDGATIVTFSDVSAGVAMERALKDRNEALEAADRLKNAFVKHVSYELRSPLTNIIGFTELLADPSTGPLTTRQREYAGHILESSASLYTIINDILDLATIDAGAMELELSRVDVRSAVQSAVEGVRGRLAGAGLTLEISIPAGAGSFVADENRVRQVLFNLLSNAIGFSPEGGKVSLVVGRNNDCMTFTVSDNGPGIPAEVIEKVFDRFESHTEGSRHRGVGLGLSIVRSFVELHGGKVWIDPSQGQGTRITCTLPLDAGAARLAAE</sequence>
<feature type="signal peptide" evidence="7">
    <location>
        <begin position="1"/>
        <end position="17"/>
    </location>
</feature>
<dbReference type="Gene3D" id="3.30.450.20">
    <property type="entry name" value="PAS domain"/>
    <property type="match status" value="2"/>
</dbReference>
<dbReference type="SUPFAM" id="SSF47384">
    <property type="entry name" value="Homodimeric domain of signal transducing histidine kinase"/>
    <property type="match status" value="1"/>
</dbReference>
<evidence type="ECO:0000256" key="2">
    <source>
        <dbReference type="ARBA" id="ARBA00012438"/>
    </source>
</evidence>
<protein>
    <recommendedName>
        <fullName evidence="2">histidine kinase</fullName>
        <ecNumber evidence="2">2.7.13.3</ecNumber>
    </recommendedName>
</protein>
<dbReference type="EC" id="2.7.13.3" evidence="2"/>
<dbReference type="Proteomes" id="UP001274321">
    <property type="component" value="Unassembled WGS sequence"/>
</dbReference>
<dbReference type="InterPro" id="IPR003661">
    <property type="entry name" value="HisK_dim/P_dom"/>
</dbReference>
<organism evidence="9 10">
    <name type="scientific">Terrihabitans rhizophilus</name>
    <dbReference type="NCBI Taxonomy" id="3092662"/>
    <lineage>
        <taxon>Bacteria</taxon>
        <taxon>Pseudomonadati</taxon>
        <taxon>Pseudomonadota</taxon>
        <taxon>Alphaproteobacteria</taxon>
        <taxon>Hyphomicrobiales</taxon>
        <taxon>Terrihabitans</taxon>
    </lineage>
</organism>
<dbReference type="InterPro" id="IPR050736">
    <property type="entry name" value="Sensor_HK_Regulatory"/>
</dbReference>
<keyword evidence="7" id="KW-0732">Signal</keyword>
<dbReference type="InterPro" id="IPR035965">
    <property type="entry name" value="PAS-like_dom_sf"/>
</dbReference>
<dbReference type="Gene3D" id="3.30.565.10">
    <property type="entry name" value="Histidine kinase-like ATPase, C-terminal domain"/>
    <property type="match status" value="1"/>
</dbReference>
<keyword evidence="10" id="KW-1185">Reference proteome</keyword>